<evidence type="ECO:0000256" key="12">
    <source>
        <dbReference type="ARBA" id="ARBA00023136"/>
    </source>
</evidence>
<dbReference type="PROSITE" id="PS51473">
    <property type="entry name" value="GNK2"/>
    <property type="match status" value="2"/>
</dbReference>
<evidence type="ECO:0000256" key="3">
    <source>
        <dbReference type="ARBA" id="ARBA00022527"/>
    </source>
</evidence>
<dbReference type="PROSITE" id="PS00108">
    <property type="entry name" value="PROTEIN_KINASE_ST"/>
    <property type="match status" value="1"/>
</dbReference>
<dbReference type="GO" id="GO:0004674">
    <property type="term" value="F:protein serine/threonine kinase activity"/>
    <property type="evidence" value="ECO:0007669"/>
    <property type="project" value="UniProtKB-KW"/>
</dbReference>
<keyword evidence="7" id="KW-0677">Repeat</keyword>
<dbReference type="InterPro" id="IPR002902">
    <property type="entry name" value="GNK2"/>
</dbReference>
<feature type="domain" description="Gnk2-homologous" evidence="19">
    <location>
        <begin position="56"/>
        <end position="166"/>
    </location>
</feature>
<sequence length="674" mass="75912">MCRGDVRNHTCEECITTATKQIATVCPNSKEALIWYHECLVRYSNRCFFSTVEERPRFNFMDYNVSNSTKEGSYGFWLLSKTLSDAVGEAANAGPAGTTKFVTKNASLSDSERVHTLVQCTPDLSSEDCRRCLGDIMRDIPSCCLGRRGGMVLYPSCTLMFGINQFYRDVSVVHKESPPTSNGTQKSEPSGNKGITLSTIISTNPFVFMSTANIISSLIETLHVGSLELLHALKWAPPRVTLEGLQFDLTLIEAATNKFSQENMIGKGGFGEVYKGILPDGRPIAVKRLSTNSSQGSDEFKNEILLIAKLQHRNLAELIGFCLEEHEKILIYEYMSNGSLDNFLFDIQQKRLSWFERYKIIEGTARGILYLHEHSRLKVIHRDLKPSNILLDENMNPKISDFGMARIVEIDQDRGKTKRIVWQQWKDRAPLSIMDPNLNENYSQFEVIKCIHIGLLCVQENKNIRPTMTKVVSYLDGYTLELPSPQEPAFLLQDTRDNKLATQKFSINKMSTIWKKFVYENQSEHTHRSPVVQAIVAQSHMGFQKDVQTCAEVRLIRCGVMDCTSKTGMVFEGKPEKTKTWEMVLSKAQKKLPATCTTSIIAVQATKPSLQTAPTNPTSEPFSHPYLFMPPTHNSTTPQRVVVMPAKLYMAPSCVVAMSPTTRVKNALQQQPNK</sequence>
<dbReference type="FunFam" id="1.10.510.10:FF:001023">
    <property type="entry name" value="Os07g0541700 protein"/>
    <property type="match status" value="1"/>
</dbReference>
<evidence type="ECO:0000256" key="1">
    <source>
        <dbReference type="ARBA" id="ARBA00004167"/>
    </source>
</evidence>
<accession>A0ABD1LLE0</accession>
<dbReference type="AlphaFoldDB" id="A0ABD1LLE0"/>
<evidence type="ECO:0000256" key="16">
    <source>
        <dbReference type="ARBA" id="ARBA00048679"/>
    </source>
</evidence>
<evidence type="ECO:0000313" key="20">
    <source>
        <dbReference type="EMBL" id="KAL2324343.1"/>
    </source>
</evidence>
<keyword evidence="3" id="KW-0723">Serine/threonine-protein kinase</keyword>
<keyword evidence="21" id="KW-1185">Reference proteome</keyword>
<dbReference type="FunFam" id="3.30.200.20:FF:000727">
    <property type="entry name" value="Cysteine-rich RLK (RECEPTOR-like protein kinase) 23"/>
    <property type="match status" value="1"/>
</dbReference>
<dbReference type="InterPro" id="IPR000719">
    <property type="entry name" value="Prot_kinase_dom"/>
</dbReference>
<feature type="binding site" evidence="17">
    <location>
        <position position="287"/>
    </location>
    <ligand>
        <name>ATP</name>
        <dbReference type="ChEBI" id="CHEBI:30616"/>
    </ligand>
</feature>
<evidence type="ECO:0000313" key="21">
    <source>
        <dbReference type="Proteomes" id="UP001603857"/>
    </source>
</evidence>
<dbReference type="InterPro" id="IPR001245">
    <property type="entry name" value="Ser-Thr/Tyr_kinase_cat_dom"/>
</dbReference>
<evidence type="ECO:0000259" key="18">
    <source>
        <dbReference type="PROSITE" id="PS50011"/>
    </source>
</evidence>
<comment type="catalytic activity">
    <reaction evidence="16">
        <text>L-seryl-[protein] + ATP = O-phospho-L-seryl-[protein] + ADP + H(+)</text>
        <dbReference type="Rhea" id="RHEA:17989"/>
        <dbReference type="Rhea" id="RHEA-COMP:9863"/>
        <dbReference type="Rhea" id="RHEA-COMP:11604"/>
        <dbReference type="ChEBI" id="CHEBI:15378"/>
        <dbReference type="ChEBI" id="CHEBI:29999"/>
        <dbReference type="ChEBI" id="CHEBI:30616"/>
        <dbReference type="ChEBI" id="CHEBI:83421"/>
        <dbReference type="ChEBI" id="CHEBI:456216"/>
        <dbReference type="EC" id="2.7.11.1"/>
    </reaction>
</comment>
<dbReference type="Gene3D" id="3.30.430.20">
    <property type="entry name" value="Gnk2 domain, C-X8-C-X2-C motif"/>
    <property type="match status" value="2"/>
</dbReference>
<dbReference type="Pfam" id="PF01657">
    <property type="entry name" value="Stress-antifung"/>
    <property type="match status" value="2"/>
</dbReference>
<dbReference type="PROSITE" id="PS50011">
    <property type="entry name" value="PROTEIN_KINASE_DOM"/>
    <property type="match status" value="1"/>
</dbReference>
<evidence type="ECO:0000256" key="17">
    <source>
        <dbReference type="PROSITE-ProRule" id="PRU10141"/>
    </source>
</evidence>
<dbReference type="Gene3D" id="3.30.200.20">
    <property type="entry name" value="Phosphorylase Kinase, domain 1"/>
    <property type="match status" value="1"/>
</dbReference>
<dbReference type="PANTHER" id="PTHR27002">
    <property type="entry name" value="RECEPTOR-LIKE SERINE/THREONINE-PROTEIN KINASE SD1-8"/>
    <property type="match status" value="1"/>
</dbReference>
<dbReference type="InterPro" id="IPR017441">
    <property type="entry name" value="Protein_kinase_ATP_BS"/>
</dbReference>
<dbReference type="Pfam" id="PF07714">
    <property type="entry name" value="PK_Tyr_Ser-Thr"/>
    <property type="match status" value="1"/>
</dbReference>
<dbReference type="PANTHER" id="PTHR27002:SF847">
    <property type="entry name" value="CYSTEINE-RICH RECEPTOR-KINASE-LIKE PROTEIN"/>
    <property type="match status" value="1"/>
</dbReference>
<evidence type="ECO:0000256" key="9">
    <source>
        <dbReference type="ARBA" id="ARBA00022777"/>
    </source>
</evidence>
<protein>
    <recommendedName>
        <fullName evidence="2">non-specific serine/threonine protein kinase</fullName>
        <ecNumber evidence="2">2.7.11.1</ecNumber>
    </recommendedName>
</protein>
<dbReference type="Proteomes" id="UP001603857">
    <property type="component" value="Unassembled WGS sequence"/>
</dbReference>
<evidence type="ECO:0000256" key="8">
    <source>
        <dbReference type="ARBA" id="ARBA00022741"/>
    </source>
</evidence>
<feature type="domain" description="Gnk2-homologous" evidence="19">
    <location>
        <begin position="1"/>
        <end position="48"/>
    </location>
</feature>
<keyword evidence="13" id="KW-0675">Receptor</keyword>
<dbReference type="SMART" id="SM00220">
    <property type="entry name" value="S_TKc"/>
    <property type="match status" value="1"/>
</dbReference>
<dbReference type="InterPro" id="IPR011009">
    <property type="entry name" value="Kinase-like_dom_sf"/>
</dbReference>
<evidence type="ECO:0000256" key="2">
    <source>
        <dbReference type="ARBA" id="ARBA00012513"/>
    </source>
</evidence>
<keyword evidence="11" id="KW-1133">Transmembrane helix</keyword>
<evidence type="ECO:0000256" key="13">
    <source>
        <dbReference type="ARBA" id="ARBA00023170"/>
    </source>
</evidence>
<reference evidence="20 21" key="1">
    <citation type="submission" date="2024-08" db="EMBL/GenBank/DDBJ databases">
        <title>Insights into the chromosomal genome structure of Flemingia macrophylla.</title>
        <authorList>
            <person name="Ding Y."/>
            <person name="Zhao Y."/>
            <person name="Bi W."/>
            <person name="Wu M."/>
            <person name="Zhao G."/>
            <person name="Gong Y."/>
            <person name="Li W."/>
            <person name="Zhang P."/>
        </authorList>
    </citation>
    <scope>NUCLEOTIDE SEQUENCE [LARGE SCALE GENOMIC DNA]</scope>
    <source>
        <strain evidence="20">DYQJB</strain>
        <tissue evidence="20">Leaf</tissue>
    </source>
</reference>
<evidence type="ECO:0000256" key="7">
    <source>
        <dbReference type="ARBA" id="ARBA00022737"/>
    </source>
</evidence>
<evidence type="ECO:0000256" key="10">
    <source>
        <dbReference type="ARBA" id="ARBA00022840"/>
    </source>
</evidence>
<keyword evidence="10 17" id="KW-0067">ATP-binding</keyword>
<dbReference type="GO" id="GO:0016020">
    <property type="term" value="C:membrane"/>
    <property type="evidence" value="ECO:0007669"/>
    <property type="project" value="UniProtKB-SubCell"/>
</dbReference>
<dbReference type="EMBL" id="JBGMDY010000008">
    <property type="protein sequence ID" value="KAL2324343.1"/>
    <property type="molecule type" value="Genomic_DNA"/>
</dbReference>
<keyword evidence="4" id="KW-0808">Transferase</keyword>
<proteinExistence type="predicted"/>
<keyword evidence="9" id="KW-0418">Kinase</keyword>
<dbReference type="Gene3D" id="1.10.510.10">
    <property type="entry name" value="Transferase(Phosphotransferase) domain 1"/>
    <property type="match status" value="2"/>
</dbReference>
<feature type="domain" description="Protein kinase" evidence="18">
    <location>
        <begin position="259"/>
        <end position="543"/>
    </location>
</feature>
<dbReference type="CDD" id="cd23509">
    <property type="entry name" value="Gnk2-like"/>
    <property type="match status" value="2"/>
</dbReference>
<organism evidence="20 21">
    <name type="scientific">Flemingia macrophylla</name>
    <dbReference type="NCBI Taxonomy" id="520843"/>
    <lineage>
        <taxon>Eukaryota</taxon>
        <taxon>Viridiplantae</taxon>
        <taxon>Streptophyta</taxon>
        <taxon>Embryophyta</taxon>
        <taxon>Tracheophyta</taxon>
        <taxon>Spermatophyta</taxon>
        <taxon>Magnoliopsida</taxon>
        <taxon>eudicotyledons</taxon>
        <taxon>Gunneridae</taxon>
        <taxon>Pentapetalae</taxon>
        <taxon>rosids</taxon>
        <taxon>fabids</taxon>
        <taxon>Fabales</taxon>
        <taxon>Fabaceae</taxon>
        <taxon>Papilionoideae</taxon>
        <taxon>50 kb inversion clade</taxon>
        <taxon>NPAAA clade</taxon>
        <taxon>indigoferoid/millettioid clade</taxon>
        <taxon>Phaseoleae</taxon>
        <taxon>Flemingia</taxon>
    </lineage>
</organism>
<dbReference type="GO" id="GO:0005524">
    <property type="term" value="F:ATP binding"/>
    <property type="evidence" value="ECO:0007669"/>
    <property type="project" value="UniProtKB-UniRule"/>
</dbReference>
<evidence type="ECO:0000256" key="15">
    <source>
        <dbReference type="ARBA" id="ARBA00047899"/>
    </source>
</evidence>
<name>A0ABD1LLE0_9FABA</name>
<evidence type="ECO:0000256" key="11">
    <source>
        <dbReference type="ARBA" id="ARBA00022989"/>
    </source>
</evidence>
<evidence type="ECO:0000256" key="4">
    <source>
        <dbReference type="ARBA" id="ARBA00022679"/>
    </source>
</evidence>
<evidence type="ECO:0000259" key="19">
    <source>
        <dbReference type="PROSITE" id="PS51473"/>
    </source>
</evidence>
<dbReference type="InterPro" id="IPR008271">
    <property type="entry name" value="Ser/Thr_kinase_AS"/>
</dbReference>
<dbReference type="EC" id="2.7.11.1" evidence="2"/>
<evidence type="ECO:0000256" key="14">
    <source>
        <dbReference type="ARBA" id="ARBA00023180"/>
    </source>
</evidence>
<dbReference type="SUPFAM" id="SSF56112">
    <property type="entry name" value="Protein kinase-like (PK-like)"/>
    <property type="match status" value="1"/>
</dbReference>
<comment type="caution">
    <text evidence="20">The sequence shown here is derived from an EMBL/GenBank/DDBJ whole genome shotgun (WGS) entry which is preliminary data.</text>
</comment>
<comment type="catalytic activity">
    <reaction evidence="15">
        <text>L-threonyl-[protein] + ATP = O-phospho-L-threonyl-[protein] + ADP + H(+)</text>
        <dbReference type="Rhea" id="RHEA:46608"/>
        <dbReference type="Rhea" id="RHEA-COMP:11060"/>
        <dbReference type="Rhea" id="RHEA-COMP:11605"/>
        <dbReference type="ChEBI" id="CHEBI:15378"/>
        <dbReference type="ChEBI" id="CHEBI:30013"/>
        <dbReference type="ChEBI" id="CHEBI:30616"/>
        <dbReference type="ChEBI" id="CHEBI:61977"/>
        <dbReference type="ChEBI" id="CHEBI:456216"/>
        <dbReference type="EC" id="2.7.11.1"/>
    </reaction>
</comment>
<evidence type="ECO:0000256" key="5">
    <source>
        <dbReference type="ARBA" id="ARBA00022692"/>
    </source>
</evidence>
<comment type="subcellular location">
    <subcellularLocation>
        <location evidence="1">Membrane</location>
        <topology evidence="1">Single-pass membrane protein</topology>
    </subcellularLocation>
</comment>
<keyword evidence="8 17" id="KW-0547">Nucleotide-binding</keyword>
<evidence type="ECO:0000256" key="6">
    <source>
        <dbReference type="ARBA" id="ARBA00022729"/>
    </source>
</evidence>
<keyword evidence="12" id="KW-0472">Membrane</keyword>
<gene>
    <name evidence="20" type="ORF">Fmac_023401</name>
</gene>
<dbReference type="PROSITE" id="PS00107">
    <property type="entry name" value="PROTEIN_KINASE_ATP"/>
    <property type="match status" value="1"/>
</dbReference>
<keyword evidence="6" id="KW-0732">Signal</keyword>
<keyword evidence="5" id="KW-0812">Transmembrane</keyword>
<keyword evidence="14" id="KW-0325">Glycoprotein</keyword>
<dbReference type="InterPro" id="IPR038408">
    <property type="entry name" value="GNK2_sf"/>
</dbReference>